<feature type="compositionally biased region" description="Acidic residues" evidence="2">
    <location>
        <begin position="1"/>
        <end position="10"/>
    </location>
</feature>
<protein>
    <submittedName>
        <fullName evidence="4">Cell filamentation protein Fic</fullName>
    </submittedName>
</protein>
<feature type="region of interest" description="Disordered" evidence="2">
    <location>
        <begin position="1"/>
        <end position="20"/>
    </location>
</feature>
<dbReference type="EMBL" id="NISK01000002">
    <property type="protein sequence ID" value="OWQ97446.1"/>
    <property type="molecule type" value="Genomic_DNA"/>
</dbReference>
<dbReference type="InterPro" id="IPR040198">
    <property type="entry name" value="Fido_containing"/>
</dbReference>
<dbReference type="PANTHER" id="PTHR13504:SF39">
    <property type="entry name" value="CELL FILAMENTATION PROTEIN"/>
    <property type="match status" value="1"/>
</dbReference>
<evidence type="ECO:0000259" key="3">
    <source>
        <dbReference type="PROSITE" id="PS51459"/>
    </source>
</evidence>
<evidence type="ECO:0000313" key="5">
    <source>
        <dbReference type="Proteomes" id="UP000197361"/>
    </source>
</evidence>
<dbReference type="InterPro" id="IPR036597">
    <property type="entry name" value="Fido-like_dom_sf"/>
</dbReference>
<dbReference type="OrthoDB" id="9813719at2"/>
<dbReference type="SUPFAM" id="SSF140931">
    <property type="entry name" value="Fic-like"/>
    <property type="match status" value="1"/>
</dbReference>
<organism evidence="4 5">
    <name type="scientific">Sphingopyxis bauzanensis</name>
    <dbReference type="NCBI Taxonomy" id="651663"/>
    <lineage>
        <taxon>Bacteria</taxon>
        <taxon>Pseudomonadati</taxon>
        <taxon>Pseudomonadota</taxon>
        <taxon>Alphaproteobacteria</taxon>
        <taxon>Sphingomonadales</taxon>
        <taxon>Sphingomonadaceae</taxon>
        <taxon>Sphingopyxis</taxon>
    </lineage>
</organism>
<dbReference type="Gene3D" id="1.10.3290.10">
    <property type="entry name" value="Fido-like domain"/>
    <property type="match status" value="1"/>
</dbReference>
<feature type="domain" description="Fido" evidence="3">
    <location>
        <begin position="58"/>
        <end position="196"/>
    </location>
</feature>
<proteinExistence type="predicted"/>
<dbReference type="Proteomes" id="UP000197361">
    <property type="component" value="Unassembled WGS sequence"/>
</dbReference>
<reference evidence="4 5" key="1">
    <citation type="journal article" date="2010" name="Int. J. Syst. Evol. Microbiol.">
        <title>Sphingopyxis bauzanensis sp. nov., a psychrophilic bacterium isolated from soil.</title>
        <authorList>
            <person name="Zhang D.C."/>
            <person name="Liu H.C."/>
            <person name="Xin Y.H."/>
            <person name="Zhou Y.G."/>
            <person name="Schinner F."/>
            <person name="Margesin R."/>
        </authorList>
    </citation>
    <scope>NUCLEOTIDE SEQUENCE [LARGE SCALE GENOMIC DNA]</scope>
    <source>
        <strain evidence="4 5">DSM 22271</strain>
    </source>
</reference>
<dbReference type="AlphaFoldDB" id="A0A246JWY6"/>
<evidence type="ECO:0000256" key="1">
    <source>
        <dbReference type="PIRSR" id="PIRSR640198-1"/>
    </source>
</evidence>
<evidence type="ECO:0000313" key="4">
    <source>
        <dbReference type="EMBL" id="OWQ97446.1"/>
    </source>
</evidence>
<name>A0A246JWY6_9SPHN</name>
<dbReference type="Pfam" id="PF02661">
    <property type="entry name" value="Fic"/>
    <property type="match status" value="1"/>
</dbReference>
<dbReference type="PROSITE" id="PS51459">
    <property type="entry name" value="FIDO"/>
    <property type="match status" value="1"/>
</dbReference>
<sequence length="196" mass="22453">MSDPPFEGDDGANTPLEAEEREQLIPSYITTRAELNEAELANIADAIRWLGSRKRDILDRDFLNTLHKRMFGEVWKWAGRYRTTPRNIGIDAYRISVELHQVIDDAKYWVEHATFPPDEIAVRFSHRVVAIHPYPNGNGRFSRLIADLLAVQLGQSRFTWGRVNLVDPSETRKEYIAALKSADAGDYDHLITFSRA</sequence>
<comment type="caution">
    <text evidence="4">The sequence shown here is derived from an EMBL/GenBank/DDBJ whole genome shotgun (WGS) entry which is preliminary data.</text>
</comment>
<evidence type="ECO:0000256" key="2">
    <source>
        <dbReference type="SAM" id="MobiDB-lite"/>
    </source>
</evidence>
<dbReference type="PANTHER" id="PTHR13504">
    <property type="entry name" value="FIDO DOMAIN-CONTAINING PROTEIN DDB_G0283145"/>
    <property type="match status" value="1"/>
</dbReference>
<accession>A0A246JWY6</accession>
<keyword evidence="5" id="KW-1185">Reference proteome</keyword>
<gene>
    <name evidence="4" type="ORF">CDQ92_10525</name>
</gene>
<dbReference type="RefSeq" id="WP_088441296.1">
    <property type="nucleotide sequence ID" value="NZ_BMMC01000001.1"/>
</dbReference>
<dbReference type="InterPro" id="IPR003812">
    <property type="entry name" value="Fido"/>
</dbReference>
<dbReference type="InterPro" id="IPR013436">
    <property type="entry name" value="Mobile_mystery_prot_B"/>
</dbReference>
<feature type="active site" evidence="1">
    <location>
        <position position="132"/>
    </location>
</feature>
<dbReference type="NCBIfam" id="TIGR02613">
    <property type="entry name" value="mob_myst_B"/>
    <property type="match status" value="1"/>
</dbReference>